<evidence type="ECO:0000313" key="10">
    <source>
        <dbReference type="Proteomes" id="UP001326613"/>
    </source>
</evidence>
<evidence type="ECO:0000256" key="6">
    <source>
        <dbReference type="PROSITE-ProRule" id="PRU00182"/>
    </source>
</evidence>
<comment type="catalytic activity">
    <reaction evidence="7">
        <text>a uridine in RNA = a pseudouridine in RNA</text>
        <dbReference type="Rhea" id="RHEA:48348"/>
        <dbReference type="Rhea" id="RHEA-COMP:12068"/>
        <dbReference type="Rhea" id="RHEA-COMP:12069"/>
        <dbReference type="ChEBI" id="CHEBI:65314"/>
        <dbReference type="ChEBI" id="CHEBI:65315"/>
    </reaction>
</comment>
<evidence type="ECO:0000259" key="8">
    <source>
        <dbReference type="SMART" id="SM00363"/>
    </source>
</evidence>
<evidence type="ECO:0000256" key="7">
    <source>
        <dbReference type="RuleBase" id="RU362028"/>
    </source>
</evidence>
<evidence type="ECO:0000313" key="9">
    <source>
        <dbReference type="EMBL" id="WPY01368.1"/>
    </source>
</evidence>
<dbReference type="SMART" id="SM00363">
    <property type="entry name" value="S4"/>
    <property type="match status" value="1"/>
</dbReference>
<gene>
    <name evidence="9" type="ORF">Trichorick_01279</name>
</gene>
<dbReference type="InterPro" id="IPR036986">
    <property type="entry name" value="S4_RNA-bd_sf"/>
</dbReference>
<feature type="domain" description="RNA-binding S4" evidence="8">
    <location>
        <begin position="15"/>
        <end position="74"/>
    </location>
</feature>
<keyword evidence="6" id="KW-0694">RNA-binding</keyword>
<dbReference type="InterPro" id="IPR050188">
    <property type="entry name" value="RluA_PseudoU_synthase"/>
</dbReference>
<organism evidence="9 10">
    <name type="scientific">Candidatus Trichorickettsia mobilis</name>
    <dbReference type="NCBI Taxonomy" id="1346319"/>
    <lineage>
        <taxon>Bacteria</taxon>
        <taxon>Pseudomonadati</taxon>
        <taxon>Pseudomonadota</taxon>
        <taxon>Alphaproteobacteria</taxon>
        <taxon>Rickettsiales</taxon>
        <taxon>Rickettsiaceae</taxon>
        <taxon>Rickettsieae</taxon>
        <taxon>Candidatus Trichorickettsia</taxon>
    </lineage>
</organism>
<evidence type="ECO:0000256" key="4">
    <source>
        <dbReference type="ARBA" id="ARBA00023235"/>
    </source>
</evidence>
<dbReference type="InterPro" id="IPR006145">
    <property type="entry name" value="PsdUridine_synth_RsuA/RluA"/>
</dbReference>
<dbReference type="Gene3D" id="3.30.2350.10">
    <property type="entry name" value="Pseudouridine synthase"/>
    <property type="match status" value="1"/>
</dbReference>
<dbReference type="PANTHER" id="PTHR21600:SF44">
    <property type="entry name" value="RIBOSOMAL LARGE SUBUNIT PSEUDOURIDINE SYNTHASE D"/>
    <property type="match status" value="1"/>
</dbReference>
<dbReference type="CDD" id="cd00165">
    <property type="entry name" value="S4"/>
    <property type="match status" value="1"/>
</dbReference>
<keyword evidence="10" id="KW-1185">Reference proteome</keyword>
<comment type="similarity">
    <text evidence="3 7">Belongs to the pseudouridine synthase RluA family.</text>
</comment>
<dbReference type="EMBL" id="CP112932">
    <property type="protein sequence ID" value="WPY01368.1"/>
    <property type="molecule type" value="Genomic_DNA"/>
</dbReference>
<dbReference type="Pfam" id="PF00849">
    <property type="entry name" value="PseudoU_synth_2"/>
    <property type="match status" value="1"/>
</dbReference>
<dbReference type="InterPro" id="IPR002942">
    <property type="entry name" value="S4_RNA-bd"/>
</dbReference>
<protein>
    <recommendedName>
        <fullName evidence="7">Pseudouridine synthase</fullName>
        <ecNumber evidence="7">5.4.99.-</ecNumber>
    </recommendedName>
</protein>
<proteinExistence type="inferred from homology"/>
<dbReference type="SUPFAM" id="SSF55174">
    <property type="entry name" value="Alpha-L RNA-binding motif"/>
    <property type="match status" value="1"/>
</dbReference>
<keyword evidence="4 7" id="KW-0413">Isomerase</keyword>
<comment type="catalytic activity">
    <reaction evidence="5">
        <text>uridine(1911/1915/1917) in 23S rRNA = pseudouridine(1911/1915/1917) in 23S rRNA</text>
        <dbReference type="Rhea" id="RHEA:42524"/>
        <dbReference type="Rhea" id="RHEA-COMP:10097"/>
        <dbReference type="Rhea" id="RHEA-COMP:10098"/>
        <dbReference type="ChEBI" id="CHEBI:65314"/>
        <dbReference type="ChEBI" id="CHEBI:65315"/>
        <dbReference type="EC" id="5.4.99.23"/>
    </reaction>
</comment>
<evidence type="ECO:0000256" key="2">
    <source>
        <dbReference type="ARBA" id="ARBA00002876"/>
    </source>
</evidence>
<reference evidence="9 10" key="1">
    <citation type="submission" date="2022-10" db="EMBL/GenBank/DDBJ databases">
        <title>Host association and intracellularity evolved multiple times independently in the Rickettsiales.</title>
        <authorList>
            <person name="Castelli M."/>
            <person name="Nardi T."/>
            <person name="Gammuto L."/>
            <person name="Bellinzona G."/>
            <person name="Sabaneyeva E."/>
            <person name="Potekhin A."/>
            <person name="Serra V."/>
            <person name="Petroni G."/>
            <person name="Sassera D."/>
        </authorList>
    </citation>
    <scope>NUCLEOTIDE SEQUENCE [LARGE SCALE GENOMIC DNA]</scope>
    <source>
        <strain evidence="9 10">Kr 154-4</strain>
    </source>
</reference>
<evidence type="ECO:0000256" key="5">
    <source>
        <dbReference type="ARBA" id="ARBA00036882"/>
    </source>
</evidence>
<dbReference type="PANTHER" id="PTHR21600">
    <property type="entry name" value="MITOCHONDRIAL RNA PSEUDOURIDINE SYNTHASE"/>
    <property type="match status" value="1"/>
</dbReference>
<dbReference type="NCBIfam" id="TIGR00005">
    <property type="entry name" value="rluA_subfam"/>
    <property type="match status" value="1"/>
</dbReference>
<dbReference type="InterPro" id="IPR006225">
    <property type="entry name" value="PsdUridine_synth_RluC/D"/>
</dbReference>
<dbReference type="Proteomes" id="UP001326613">
    <property type="component" value="Chromosome"/>
</dbReference>
<dbReference type="PROSITE" id="PS01129">
    <property type="entry name" value="PSI_RLU"/>
    <property type="match status" value="1"/>
</dbReference>
<accession>A0ABZ0UTJ8</accession>
<dbReference type="RefSeq" id="WP_323738145.1">
    <property type="nucleotide sequence ID" value="NZ_CP112932.1"/>
</dbReference>
<dbReference type="EC" id="5.4.99.-" evidence="7"/>
<dbReference type="InterPro" id="IPR020103">
    <property type="entry name" value="PsdUridine_synth_cat_dom_sf"/>
</dbReference>
<dbReference type="InterPro" id="IPR006224">
    <property type="entry name" value="PsdUridine_synth_RluA-like_CS"/>
</dbReference>
<comment type="catalytic activity">
    <reaction evidence="1">
        <text>uridine(955/2504/2580) in 23S rRNA = pseudouridine(955/2504/2580) in 23S rRNA</text>
        <dbReference type="Rhea" id="RHEA:42528"/>
        <dbReference type="Rhea" id="RHEA-COMP:10099"/>
        <dbReference type="Rhea" id="RHEA-COMP:10100"/>
        <dbReference type="ChEBI" id="CHEBI:65314"/>
        <dbReference type="ChEBI" id="CHEBI:65315"/>
        <dbReference type="EC" id="5.4.99.24"/>
    </reaction>
</comment>
<name>A0ABZ0UTJ8_9RICK</name>
<dbReference type="PROSITE" id="PS50889">
    <property type="entry name" value="S4"/>
    <property type="match status" value="1"/>
</dbReference>
<dbReference type="Pfam" id="PF01479">
    <property type="entry name" value="S4"/>
    <property type="match status" value="1"/>
</dbReference>
<sequence length="326" mass="36860">MHNYSLILPQYLNNTRLDKALHLLMVDISRNQIQKAIRDNRVTVNNQPVVDMSWKIKEHDVITINLRETIDKSPQPTAIELDLIYEDEDLMVINKPSGLTVHPGAGNHQDTLVNALLHYTTSLSNVGEPTRPGIVHRLDKDTSGLMVVAKNNFTHNQLAAQIVERSLVRKYKALVWGRLNPTTGVIHGNIARSRMDRIKMTIVKAGGKHATTYYHTENILLDGLISMVECKLDTGRTHQIRVHLSHIGHSLVGDQLYGHNQRKIAGCPQALHDELLNFKRQALHSWYIEFIHPRTDQCLSFQIALAADIQQLINHLNVSIQVSGKP</sequence>
<dbReference type="CDD" id="cd02869">
    <property type="entry name" value="PseudoU_synth_RluA_like"/>
    <property type="match status" value="1"/>
</dbReference>
<dbReference type="Gene3D" id="3.10.290.10">
    <property type="entry name" value="RNA-binding S4 domain"/>
    <property type="match status" value="1"/>
</dbReference>
<evidence type="ECO:0000256" key="1">
    <source>
        <dbReference type="ARBA" id="ARBA00000381"/>
    </source>
</evidence>
<evidence type="ECO:0000256" key="3">
    <source>
        <dbReference type="ARBA" id="ARBA00010876"/>
    </source>
</evidence>
<comment type="function">
    <text evidence="2">Responsible for synthesis of pseudouridine from uracil at positions 955, 2504 and 2580 in 23S ribosomal RNA.</text>
</comment>
<dbReference type="SUPFAM" id="SSF55120">
    <property type="entry name" value="Pseudouridine synthase"/>
    <property type="match status" value="1"/>
</dbReference>